<dbReference type="GO" id="GO:0006355">
    <property type="term" value="P:regulation of DNA-templated transcription"/>
    <property type="evidence" value="ECO:0007669"/>
    <property type="project" value="InterPro"/>
</dbReference>
<dbReference type="InterPro" id="IPR001909">
    <property type="entry name" value="KRAB"/>
</dbReference>
<evidence type="ECO:0000313" key="3">
    <source>
        <dbReference type="EMBL" id="KAJ8796942.1"/>
    </source>
</evidence>
<proteinExistence type="predicted"/>
<dbReference type="InterPro" id="IPR050169">
    <property type="entry name" value="Krueppel_C2H2_ZnF"/>
</dbReference>
<dbReference type="Gene3D" id="6.10.140.140">
    <property type="match status" value="1"/>
</dbReference>
<accession>A0AB34I116</accession>
<dbReference type="AlphaFoldDB" id="A0AB34I116"/>
<feature type="compositionally biased region" description="Pro residues" evidence="1">
    <location>
        <begin position="75"/>
        <end position="87"/>
    </location>
</feature>
<protein>
    <recommendedName>
        <fullName evidence="2">KRAB domain-containing protein</fullName>
    </recommendedName>
</protein>
<evidence type="ECO:0000259" key="2">
    <source>
        <dbReference type="PROSITE" id="PS50805"/>
    </source>
</evidence>
<evidence type="ECO:0000256" key="1">
    <source>
        <dbReference type="SAM" id="MobiDB-lite"/>
    </source>
</evidence>
<evidence type="ECO:0000313" key="4">
    <source>
        <dbReference type="Proteomes" id="UP001159641"/>
    </source>
</evidence>
<dbReference type="CDD" id="cd07765">
    <property type="entry name" value="KRAB_A-box"/>
    <property type="match status" value="1"/>
</dbReference>
<dbReference type="Proteomes" id="UP001159641">
    <property type="component" value="Unassembled WGS sequence"/>
</dbReference>
<keyword evidence="4" id="KW-1185">Reference proteome</keyword>
<sequence>MPTFYPIHRCRYFGHPGNKCKFAPQRWVGTEVTELKRCERRGCPCGIEAGLRFGDAARGAQLQARQRDRRVRVRPPLPPLPAPPRPQSPMAAAALRDPPEGSVTFEDVAVNFSLEEWGLPDEAQRCLYHDVMLENLALTTSLGSWHGGEDEEALSEQSISDQGSSQIRIVKAGLSPQKANLYEMCGPILSDIFHLAEYQVACCGQKLHVWGV</sequence>
<name>A0AB34I116_ESCRO</name>
<reference evidence="3 4" key="1">
    <citation type="submission" date="2022-11" db="EMBL/GenBank/DDBJ databases">
        <title>Whole genome sequence of Eschrichtius robustus ER-17-0199.</title>
        <authorList>
            <person name="Bruniche-Olsen A."/>
            <person name="Black A.N."/>
            <person name="Fields C.J."/>
            <person name="Walden K."/>
            <person name="Dewoody J.A."/>
        </authorList>
    </citation>
    <scope>NUCLEOTIDE SEQUENCE [LARGE SCALE GENOMIC DNA]</scope>
    <source>
        <strain evidence="3">ER-17-0199</strain>
        <tissue evidence="3">Blubber</tissue>
    </source>
</reference>
<dbReference type="PANTHER" id="PTHR23232:SF133">
    <property type="entry name" value="RIKEN CDNA 1700020N01 GENE"/>
    <property type="match status" value="1"/>
</dbReference>
<gene>
    <name evidence="3" type="ORF">J1605_017669</name>
</gene>
<dbReference type="SMART" id="SM00349">
    <property type="entry name" value="KRAB"/>
    <property type="match status" value="1"/>
</dbReference>
<dbReference type="PANTHER" id="PTHR23232">
    <property type="entry name" value="KRAB DOMAIN C2H2 ZINC FINGER"/>
    <property type="match status" value="1"/>
</dbReference>
<dbReference type="EMBL" id="JAIQCJ010000277">
    <property type="protein sequence ID" value="KAJ8796942.1"/>
    <property type="molecule type" value="Genomic_DNA"/>
</dbReference>
<dbReference type="InterPro" id="IPR036051">
    <property type="entry name" value="KRAB_dom_sf"/>
</dbReference>
<comment type="caution">
    <text evidence="3">The sequence shown here is derived from an EMBL/GenBank/DDBJ whole genome shotgun (WGS) entry which is preliminary data.</text>
</comment>
<dbReference type="SUPFAM" id="SSF109640">
    <property type="entry name" value="KRAB domain (Kruppel-associated box)"/>
    <property type="match status" value="1"/>
</dbReference>
<dbReference type="PROSITE" id="PS50805">
    <property type="entry name" value="KRAB"/>
    <property type="match status" value="1"/>
</dbReference>
<feature type="region of interest" description="Disordered" evidence="1">
    <location>
        <begin position="64"/>
        <end position="97"/>
    </location>
</feature>
<dbReference type="Pfam" id="PF01352">
    <property type="entry name" value="KRAB"/>
    <property type="match status" value="1"/>
</dbReference>
<organism evidence="3 4">
    <name type="scientific">Eschrichtius robustus</name>
    <name type="common">California gray whale</name>
    <name type="synonym">Eschrichtius gibbosus</name>
    <dbReference type="NCBI Taxonomy" id="9764"/>
    <lineage>
        <taxon>Eukaryota</taxon>
        <taxon>Metazoa</taxon>
        <taxon>Chordata</taxon>
        <taxon>Craniata</taxon>
        <taxon>Vertebrata</taxon>
        <taxon>Euteleostomi</taxon>
        <taxon>Mammalia</taxon>
        <taxon>Eutheria</taxon>
        <taxon>Laurasiatheria</taxon>
        <taxon>Artiodactyla</taxon>
        <taxon>Whippomorpha</taxon>
        <taxon>Cetacea</taxon>
        <taxon>Mysticeti</taxon>
        <taxon>Eschrichtiidae</taxon>
        <taxon>Eschrichtius</taxon>
    </lineage>
</organism>
<feature type="domain" description="KRAB" evidence="2">
    <location>
        <begin position="103"/>
        <end position="176"/>
    </location>
</feature>